<dbReference type="Proteomes" id="UP000821853">
    <property type="component" value="Chromosome 4"/>
</dbReference>
<dbReference type="AlphaFoldDB" id="A0A9J6G465"/>
<reference evidence="1 2" key="1">
    <citation type="journal article" date="2020" name="Cell">
        <title>Large-Scale Comparative Analyses of Tick Genomes Elucidate Their Genetic Diversity and Vector Capacities.</title>
        <authorList>
            <consortium name="Tick Genome and Microbiome Consortium (TIGMIC)"/>
            <person name="Jia N."/>
            <person name="Wang J."/>
            <person name="Shi W."/>
            <person name="Du L."/>
            <person name="Sun Y."/>
            <person name="Zhan W."/>
            <person name="Jiang J.F."/>
            <person name="Wang Q."/>
            <person name="Zhang B."/>
            <person name="Ji P."/>
            <person name="Bell-Sakyi L."/>
            <person name="Cui X.M."/>
            <person name="Yuan T.T."/>
            <person name="Jiang B.G."/>
            <person name="Yang W.F."/>
            <person name="Lam T.T."/>
            <person name="Chang Q.C."/>
            <person name="Ding S.J."/>
            <person name="Wang X.J."/>
            <person name="Zhu J.G."/>
            <person name="Ruan X.D."/>
            <person name="Zhao L."/>
            <person name="Wei J.T."/>
            <person name="Ye R.Z."/>
            <person name="Que T.C."/>
            <person name="Du C.H."/>
            <person name="Zhou Y.H."/>
            <person name="Cheng J.X."/>
            <person name="Dai P.F."/>
            <person name="Guo W.B."/>
            <person name="Han X.H."/>
            <person name="Huang E.J."/>
            <person name="Li L.F."/>
            <person name="Wei W."/>
            <person name="Gao Y.C."/>
            <person name="Liu J.Z."/>
            <person name="Shao H.Z."/>
            <person name="Wang X."/>
            <person name="Wang C.C."/>
            <person name="Yang T.C."/>
            <person name="Huo Q.B."/>
            <person name="Li W."/>
            <person name="Chen H.Y."/>
            <person name="Chen S.E."/>
            <person name="Zhou L.G."/>
            <person name="Ni X.B."/>
            <person name="Tian J.H."/>
            <person name="Sheng Y."/>
            <person name="Liu T."/>
            <person name="Pan Y.S."/>
            <person name="Xia L.Y."/>
            <person name="Li J."/>
            <person name="Zhao F."/>
            <person name="Cao W.C."/>
        </authorList>
    </citation>
    <scope>NUCLEOTIDE SEQUENCE [LARGE SCALE GENOMIC DNA]</scope>
    <source>
        <strain evidence="1">HaeL-2018</strain>
    </source>
</reference>
<proteinExistence type="predicted"/>
<protein>
    <submittedName>
        <fullName evidence="1">Uncharacterized protein</fullName>
    </submittedName>
</protein>
<gene>
    <name evidence="1" type="ORF">HPB48_004943</name>
</gene>
<organism evidence="1 2">
    <name type="scientific">Haemaphysalis longicornis</name>
    <name type="common">Bush tick</name>
    <dbReference type="NCBI Taxonomy" id="44386"/>
    <lineage>
        <taxon>Eukaryota</taxon>
        <taxon>Metazoa</taxon>
        <taxon>Ecdysozoa</taxon>
        <taxon>Arthropoda</taxon>
        <taxon>Chelicerata</taxon>
        <taxon>Arachnida</taxon>
        <taxon>Acari</taxon>
        <taxon>Parasitiformes</taxon>
        <taxon>Ixodida</taxon>
        <taxon>Ixodoidea</taxon>
        <taxon>Ixodidae</taxon>
        <taxon>Haemaphysalinae</taxon>
        <taxon>Haemaphysalis</taxon>
    </lineage>
</organism>
<dbReference type="EMBL" id="JABSTR010000006">
    <property type="protein sequence ID" value="KAH9373198.1"/>
    <property type="molecule type" value="Genomic_DNA"/>
</dbReference>
<dbReference type="VEuPathDB" id="VectorBase:HLOH_046043"/>
<comment type="caution">
    <text evidence="1">The sequence shown here is derived from an EMBL/GenBank/DDBJ whole genome shotgun (WGS) entry which is preliminary data.</text>
</comment>
<name>A0A9J6G465_HAELO</name>
<evidence type="ECO:0000313" key="1">
    <source>
        <dbReference type="EMBL" id="KAH9373198.1"/>
    </source>
</evidence>
<evidence type="ECO:0000313" key="2">
    <source>
        <dbReference type="Proteomes" id="UP000821853"/>
    </source>
</evidence>
<sequence>MSTALRSPYFLAVHGGQFGLCRMDDQESNDGGTIEESNTGASSNVQEVVSLLLTPNVTLEEDVAEVEEDESSQGISCEPAGAEVASAVATLGLSHVSTPLT</sequence>
<accession>A0A9J6G465</accession>
<keyword evidence="2" id="KW-1185">Reference proteome</keyword>